<dbReference type="PROSITE" id="PS00211">
    <property type="entry name" value="ABC_TRANSPORTER_1"/>
    <property type="match status" value="1"/>
</dbReference>
<evidence type="ECO:0000313" key="5">
    <source>
        <dbReference type="EMBL" id="GIQ69643.1"/>
    </source>
</evidence>
<protein>
    <submittedName>
        <fullName evidence="5">Peptide ABC transporter ATP-binding protein</fullName>
    </submittedName>
</protein>
<evidence type="ECO:0000256" key="3">
    <source>
        <dbReference type="ARBA" id="ARBA00022840"/>
    </source>
</evidence>
<keyword evidence="1" id="KW-0813">Transport</keyword>
<dbReference type="InterPro" id="IPR003439">
    <property type="entry name" value="ABC_transporter-like_ATP-bd"/>
</dbReference>
<dbReference type="SUPFAM" id="SSF52540">
    <property type="entry name" value="P-loop containing nucleoside triphosphate hydrolases"/>
    <property type="match status" value="1"/>
</dbReference>
<dbReference type="Proteomes" id="UP000677918">
    <property type="component" value="Unassembled WGS sequence"/>
</dbReference>
<dbReference type="FunFam" id="3.40.50.300:FF:000032">
    <property type="entry name" value="Export ABC transporter ATP-binding protein"/>
    <property type="match status" value="1"/>
</dbReference>
<dbReference type="GO" id="GO:0016887">
    <property type="term" value="F:ATP hydrolysis activity"/>
    <property type="evidence" value="ECO:0007669"/>
    <property type="project" value="InterPro"/>
</dbReference>
<comment type="caution">
    <text evidence="5">The sequence shown here is derived from an EMBL/GenBank/DDBJ whole genome shotgun (WGS) entry which is preliminary data.</text>
</comment>
<organism evidence="5 6">
    <name type="scientific">Xylanibacillus composti</name>
    <dbReference type="NCBI Taxonomy" id="1572762"/>
    <lineage>
        <taxon>Bacteria</taxon>
        <taxon>Bacillati</taxon>
        <taxon>Bacillota</taxon>
        <taxon>Bacilli</taxon>
        <taxon>Bacillales</taxon>
        <taxon>Paenibacillaceae</taxon>
        <taxon>Xylanibacillus</taxon>
    </lineage>
</organism>
<dbReference type="Gene3D" id="3.40.50.300">
    <property type="entry name" value="P-loop containing nucleotide triphosphate hydrolases"/>
    <property type="match status" value="1"/>
</dbReference>
<dbReference type="PANTHER" id="PTHR24220">
    <property type="entry name" value="IMPORT ATP-BINDING PROTEIN"/>
    <property type="match status" value="1"/>
</dbReference>
<accession>A0A8J4H2A5</accession>
<gene>
    <name evidence="5" type="ORF">XYCOK13_24670</name>
</gene>
<dbReference type="InterPro" id="IPR015854">
    <property type="entry name" value="ABC_transpr_LolD-like"/>
</dbReference>
<dbReference type="InterPro" id="IPR003593">
    <property type="entry name" value="AAA+_ATPase"/>
</dbReference>
<keyword evidence="2" id="KW-0547">Nucleotide-binding</keyword>
<dbReference type="InterPro" id="IPR017911">
    <property type="entry name" value="MacB-like_ATP-bd"/>
</dbReference>
<sequence>MNKLMEAKGIVKSYGNVQVVRDGTVEIYAGEFVSIVGRSGSGKSTLLYLLAGLEQADSGTIRYKDQQLSAYSEEELAVWRREHIGLVFQNYNLIPTLTALENVAFPLYPIKMSANARKQRAMEMLEQVGLAERANHRPHQLSGGEQQRVSIARSLVFRPSILFADEPTGNLDSATGDRIMDLFLQLREEHQLALFIVTHDVEKVAARSDRRIEMKDGRTFSHEAMEHAK</sequence>
<dbReference type="GO" id="GO:0005524">
    <property type="term" value="F:ATP binding"/>
    <property type="evidence" value="ECO:0007669"/>
    <property type="project" value="UniProtKB-KW"/>
</dbReference>
<dbReference type="GO" id="GO:0098796">
    <property type="term" value="C:membrane protein complex"/>
    <property type="evidence" value="ECO:0007669"/>
    <property type="project" value="UniProtKB-ARBA"/>
</dbReference>
<reference evidence="5" key="1">
    <citation type="submission" date="2021-04" db="EMBL/GenBank/DDBJ databases">
        <title>Draft genome sequence of Xylanibacillus composti strain K13.</title>
        <authorList>
            <person name="Uke A."/>
            <person name="Chhe C."/>
            <person name="Baramee S."/>
            <person name="Kosugi A."/>
        </authorList>
    </citation>
    <scope>NUCLEOTIDE SEQUENCE</scope>
    <source>
        <strain evidence="5">K13</strain>
    </source>
</reference>
<dbReference type="AlphaFoldDB" id="A0A8J4H2A5"/>
<dbReference type="SMART" id="SM00382">
    <property type="entry name" value="AAA"/>
    <property type="match status" value="1"/>
</dbReference>
<dbReference type="GO" id="GO:0005886">
    <property type="term" value="C:plasma membrane"/>
    <property type="evidence" value="ECO:0007669"/>
    <property type="project" value="TreeGrafter"/>
</dbReference>
<dbReference type="PROSITE" id="PS50893">
    <property type="entry name" value="ABC_TRANSPORTER_2"/>
    <property type="match status" value="1"/>
</dbReference>
<proteinExistence type="predicted"/>
<feature type="domain" description="ABC transporter" evidence="4">
    <location>
        <begin position="5"/>
        <end position="228"/>
    </location>
</feature>
<name>A0A8J4H2A5_9BACL</name>
<dbReference type="Pfam" id="PF00005">
    <property type="entry name" value="ABC_tran"/>
    <property type="match status" value="1"/>
</dbReference>
<dbReference type="InterPro" id="IPR027417">
    <property type="entry name" value="P-loop_NTPase"/>
</dbReference>
<evidence type="ECO:0000313" key="6">
    <source>
        <dbReference type="Proteomes" id="UP000677918"/>
    </source>
</evidence>
<dbReference type="InterPro" id="IPR017871">
    <property type="entry name" value="ABC_transporter-like_CS"/>
</dbReference>
<evidence type="ECO:0000259" key="4">
    <source>
        <dbReference type="PROSITE" id="PS50893"/>
    </source>
</evidence>
<evidence type="ECO:0000256" key="1">
    <source>
        <dbReference type="ARBA" id="ARBA00022448"/>
    </source>
</evidence>
<keyword evidence="3 5" id="KW-0067">ATP-binding</keyword>
<dbReference type="GO" id="GO:0022857">
    <property type="term" value="F:transmembrane transporter activity"/>
    <property type="evidence" value="ECO:0007669"/>
    <property type="project" value="TreeGrafter"/>
</dbReference>
<keyword evidence="6" id="KW-1185">Reference proteome</keyword>
<evidence type="ECO:0000256" key="2">
    <source>
        <dbReference type="ARBA" id="ARBA00022741"/>
    </source>
</evidence>
<dbReference type="EMBL" id="BOVK01000031">
    <property type="protein sequence ID" value="GIQ69643.1"/>
    <property type="molecule type" value="Genomic_DNA"/>
</dbReference>
<dbReference type="RefSeq" id="WP_213412434.1">
    <property type="nucleotide sequence ID" value="NZ_BOVK01000031.1"/>
</dbReference>
<dbReference type="CDD" id="cd03255">
    <property type="entry name" value="ABC_MJ0796_LolCDE_FtsE"/>
    <property type="match status" value="1"/>
</dbReference>